<dbReference type="PROSITE" id="PS51294">
    <property type="entry name" value="HTH_MYB"/>
    <property type="match status" value="2"/>
</dbReference>
<evidence type="ECO:0000313" key="7">
    <source>
        <dbReference type="EMBL" id="CAG8473308.1"/>
    </source>
</evidence>
<dbReference type="SMART" id="SM00717">
    <property type="entry name" value="SANT"/>
    <property type="match status" value="2"/>
</dbReference>
<gene>
    <name evidence="7" type="ORF">PBRASI_LOCUS1183</name>
</gene>
<evidence type="ECO:0000256" key="1">
    <source>
        <dbReference type="ARBA" id="ARBA00023015"/>
    </source>
</evidence>
<dbReference type="PROSITE" id="PS50090">
    <property type="entry name" value="MYB_LIKE"/>
    <property type="match status" value="2"/>
</dbReference>
<dbReference type="InterPro" id="IPR001005">
    <property type="entry name" value="SANT/Myb"/>
</dbReference>
<feature type="domain" description="HTH myb-type" evidence="6">
    <location>
        <begin position="54"/>
        <end position="105"/>
    </location>
</feature>
<feature type="domain" description="Myb-like" evidence="5">
    <location>
        <begin position="1"/>
        <end position="47"/>
    </location>
</feature>
<proteinExistence type="predicted"/>
<evidence type="ECO:0000259" key="5">
    <source>
        <dbReference type="PROSITE" id="PS50090"/>
    </source>
</evidence>
<organism evidence="7 8">
    <name type="scientific">Paraglomus brasilianum</name>
    <dbReference type="NCBI Taxonomy" id="144538"/>
    <lineage>
        <taxon>Eukaryota</taxon>
        <taxon>Fungi</taxon>
        <taxon>Fungi incertae sedis</taxon>
        <taxon>Mucoromycota</taxon>
        <taxon>Glomeromycotina</taxon>
        <taxon>Glomeromycetes</taxon>
        <taxon>Paraglomerales</taxon>
        <taxon>Paraglomeraceae</taxon>
        <taxon>Paraglomus</taxon>
    </lineage>
</organism>
<dbReference type="GO" id="GO:0042795">
    <property type="term" value="P:snRNA transcription by RNA polymerase II"/>
    <property type="evidence" value="ECO:0007669"/>
    <property type="project" value="TreeGrafter"/>
</dbReference>
<accession>A0A9N8Z4Q4</accession>
<keyword evidence="4" id="KW-0539">Nucleus</keyword>
<sequence>MTSFSKEEDERIIELVKKYKHDYKKIAAVMRNSRNAKQLRERYTNHLADGIKLGEFTPEEEKTFWKLFHLHNSARSRWKLIADEMEGRTALQVRNYYYNYQRKSARRIKKQMGLATILN</sequence>
<protein>
    <submittedName>
        <fullName evidence="7">2216_t:CDS:1</fullName>
    </submittedName>
</protein>
<reference evidence="7" key="1">
    <citation type="submission" date="2021-06" db="EMBL/GenBank/DDBJ databases">
        <authorList>
            <person name="Kallberg Y."/>
            <person name="Tangrot J."/>
            <person name="Rosling A."/>
        </authorList>
    </citation>
    <scope>NUCLEOTIDE SEQUENCE</scope>
    <source>
        <strain evidence="7">BR232B</strain>
    </source>
</reference>
<feature type="domain" description="Myb-like" evidence="5">
    <location>
        <begin position="48"/>
        <end position="101"/>
    </location>
</feature>
<feature type="domain" description="HTH myb-type" evidence="6">
    <location>
        <begin position="1"/>
        <end position="51"/>
    </location>
</feature>
<evidence type="ECO:0000256" key="3">
    <source>
        <dbReference type="ARBA" id="ARBA00023163"/>
    </source>
</evidence>
<dbReference type="Pfam" id="PF13921">
    <property type="entry name" value="Myb_DNA-bind_6"/>
    <property type="match status" value="2"/>
</dbReference>
<dbReference type="CDD" id="cd00167">
    <property type="entry name" value="SANT"/>
    <property type="match status" value="2"/>
</dbReference>
<keyword evidence="1" id="KW-0805">Transcription regulation</keyword>
<dbReference type="Proteomes" id="UP000789739">
    <property type="component" value="Unassembled WGS sequence"/>
</dbReference>
<evidence type="ECO:0000256" key="2">
    <source>
        <dbReference type="ARBA" id="ARBA00023125"/>
    </source>
</evidence>
<dbReference type="Gene3D" id="1.10.10.60">
    <property type="entry name" value="Homeodomain-like"/>
    <property type="match status" value="2"/>
</dbReference>
<evidence type="ECO:0000256" key="4">
    <source>
        <dbReference type="ARBA" id="ARBA00023242"/>
    </source>
</evidence>
<dbReference type="PANTHER" id="PTHR46621:SF1">
    <property type="entry name" value="SNRNA-ACTIVATING PROTEIN COMPLEX SUBUNIT 4"/>
    <property type="match status" value="1"/>
</dbReference>
<dbReference type="OrthoDB" id="2143914at2759"/>
<dbReference type="EMBL" id="CAJVPI010000073">
    <property type="protein sequence ID" value="CAG8473308.1"/>
    <property type="molecule type" value="Genomic_DNA"/>
</dbReference>
<evidence type="ECO:0000313" key="8">
    <source>
        <dbReference type="Proteomes" id="UP000789739"/>
    </source>
</evidence>
<dbReference type="SUPFAM" id="SSF46689">
    <property type="entry name" value="Homeodomain-like"/>
    <property type="match status" value="1"/>
</dbReference>
<dbReference type="GO" id="GO:0000978">
    <property type="term" value="F:RNA polymerase II cis-regulatory region sequence-specific DNA binding"/>
    <property type="evidence" value="ECO:0007669"/>
    <property type="project" value="TreeGrafter"/>
</dbReference>
<dbReference type="PANTHER" id="PTHR46621">
    <property type="entry name" value="SNRNA-ACTIVATING PROTEIN COMPLEX SUBUNIT 4"/>
    <property type="match status" value="1"/>
</dbReference>
<keyword evidence="3" id="KW-0804">Transcription</keyword>
<evidence type="ECO:0000259" key="6">
    <source>
        <dbReference type="PROSITE" id="PS51294"/>
    </source>
</evidence>
<dbReference type="GO" id="GO:0001006">
    <property type="term" value="F:RNA polymerase III type 3 promoter sequence-specific DNA binding"/>
    <property type="evidence" value="ECO:0007669"/>
    <property type="project" value="TreeGrafter"/>
</dbReference>
<dbReference type="InterPro" id="IPR051575">
    <property type="entry name" value="Myb-like_DNA-bd"/>
</dbReference>
<dbReference type="InterPro" id="IPR017930">
    <property type="entry name" value="Myb_dom"/>
</dbReference>
<dbReference type="GO" id="GO:0019185">
    <property type="term" value="C:snRNA-activating protein complex"/>
    <property type="evidence" value="ECO:0007669"/>
    <property type="project" value="TreeGrafter"/>
</dbReference>
<name>A0A9N8Z4Q4_9GLOM</name>
<keyword evidence="2" id="KW-0238">DNA-binding</keyword>
<comment type="caution">
    <text evidence="7">The sequence shown here is derived from an EMBL/GenBank/DDBJ whole genome shotgun (WGS) entry which is preliminary data.</text>
</comment>
<keyword evidence="8" id="KW-1185">Reference proteome</keyword>
<dbReference type="AlphaFoldDB" id="A0A9N8Z4Q4"/>
<dbReference type="InterPro" id="IPR009057">
    <property type="entry name" value="Homeodomain-like_sf"/>
</dbReference>
<dbReference type="GO" id="GO:0042796">
    <property type="term" value="P:snRNA transcription by RNA polymerase III"/>
    <property type="evidence" value="ECO:0007669"/>
    <property type="project" value="TreeGrafter"/>
</dbReference>